<dbReference type="GO" id="GO:0006261">
    <property type="term" value="P:DNA-templated DNA replication"/>
    <property type="evidence" value="ECO:0000318"/>
    <property type="project" value="GO_Central"/>
</dbReference>
<dbReference type="OMA" id="SCNYSSQ"/>
<dbReference type="VEuPathDB" id="TrichDB:TVAGG3_1077760"/>
<dbReference type="Gene3D" id="3.40.50.300">
    <property type="entry name" value="P-loop containing nucleotide triphosphate hydrolases"/>
    <property type="match status" value="1"/>
</dbReference>
<dbReference type="SMR" id="A2G2Q5"/>
<dbReference type="KEGG" id="tva:4746221"/>
<dbReference type="SUPFAM" id="SSF52540">
    <property type="entry name" value="P-loop containing nucleoside triphosphate hydrolases"/>
    <property type="match status" value="1"/>
</dbReference>
<dbReference type="GO" id="GO:0005524">
    <property type="term" value="F:ATP binding"/>
    <property type="evidence" value="ECO:0007669"/>
    <property type="project" value="UniProtKB-KW"/>
</dbReference>
<evidence type="ECO:0000256" key="2">
    <source>
        <dbReference type="ARBA" id="ARBA00022705"/>
    </source>
</evidence>
<sequence>MSQSQPWVEKYRPRVLDDVVGNTAVIERLRALAAEGNIPNLILTGPPGCGKTTSLLALCHQLLGDKEKDAVIELNASDDRGIDVVRKNIKEFAKRHVALPEGRHKVVLLDESDSMTDAAQQAMRRIMENYTKTTRFVFACNQSEKVIEPIQSRCAIVRFSRVEENEIAARLMKICELEGFKPESEGIATLARLADGDMRTAINGLQSTYVRYGLVTQENVLATVDIPNPTAIADIFTALSTDNFRNALIILNGLEKRGHSPSDIVKSLFSFVRRTDTIQEKLKLNLLKEIGLAQMRVSQGMSSNLQLDGLLATLFKVYHQAPQQ</sequence>
<dbReference type="InParanoid" id="A2G2Q5"/>
<dbReference type="FunCoup" id="A2G2Q5">
    <property type="interactions" value="383"/>
</dbReference>
<keyword evidence="7" id="KW-1185">Reference proteome</keyword>
<evidence type="ECO:0000256" key="1">
    <source>
        <dbReference type="ARBA" id="ARBA00005378"/>
    </source>
</evidence>
<dbReference type="FunFam" id="3.40.50.300:FF:000952">
    <property type="entry name" value="Replication factor C subunit 2"/>
    <property type="match status" value="1"/>
</dbReference>
<dbReference type="SUPFAM" id="SSF48019">
    <property type="entry name" value="post-AAA+ oligomerization domain-like"/>
    <property type="match status" value="1"/>
</dbReference>
<dbReference type="PANTHER" id="PTHR11669">
    <property type="entry name" value="REPLICATION FACTOR C / DNA POLYMERASE III GAMMA-TAU SUBUNIT"/>
    <property type="match status" value="1"/>
</dbReference>
<dbReference type="InterPro" id="IPR003959">
    <property type="entry name" value="ATPase_AAA_core"/>
</dbReference>
<dbReference type="EMBL" id="DS114295">
    <property type="protein sequence ID" value="EAX88563.1"/>
    <property type="molecule type" value="Genomic_DNA"/>
</dbReference>
<dbReference type="InterPro" id="IPR050238">
    <property type="entry name" value="DNA_Rep/Repair_Clamp_Loader"/>
</dbReference>
<reference evidence="6" key="1">
    <citation type="submission" date="2006-10" db="EMBL/GenBank/DDBJ databases">
        <authorList>
            <person name="Amadeo P."/>
            <person name="Zhao Q."/>
            <person name="Wortman J."/>
            <person name="Fraser-Liggett C."/>
            <person name="Carlton J."/>
        </authorList>
    </citation>
    <scope>NUCLEOTIDE SEQUENCE</scope>
    <source>
        <strain evidence="6">G3</strain>
    </source>
</reference>
<keyword evidence="4" id="KW-0067">ATP-binding</keyword>
<dbReference type="Pfam" id="PF00004">
    <property type="entry name" value="AAA"/>
    <property type="match status" value="1"/>
</dbReference>
<protein>
    <recommendedName>
        <fullName evidence="5">AAA+ ATPase domain-containing protein</fullName>
    </recommendedName>
</protein>
<evidence type="ECO:0000259" key="5">
    <source>
        <dbReference type="SMART" id="SM00382"/>
    </source>
</evidence>
<dbReference type="GO" id="GO:0005663">
    <property type="term" value="C:DNA replication factor C complex"/>
    <property type="evidence" value="ECO:0000318"/>
    <property type="project" value="GO_Central"/>
</dbReference>
<dbReference type="FunFam" id="1.10.8.60:FF:000012">
    <property type="entry name" value="Replication factor C subunit 4"/>
    <property type="match status" value="1"/>
</dbReference>
<dbReference type="InterPro" id="IPR027417">
    <property type="entry name" value="P-loop_NTPase"/>
</dbReference>
<proteinExistence type="inferred from homology"/>
<dbReference type="PANTHER" id="PTHR11669:SF5">
    <property type="entry name" value="REPLICATION FACTOR C SUBUNIT 2"/>
    <property type="match status" value="1"/>
</dbReference>
<dbReference type="InterPro" id="IPR047854">
    <property type="entry name" value="RFC_lid"/>
</dbReference>
<dbReference type="AlphaFoldDB" id="A2G2Q5"/>
<evidence type="ECO:0000256" key="3">
    <source>
        <dbReference type="ARBA" id="ARBA00022741"/>
    </source>
</evidence>
<feature type="domain" description="AAA+ ATPase" evidence="5">
    <location>
        <begin position="37"/>
        <end position="169"/>
    </location>
</feature>
<dbReference type="Proteomes" id="UP000001542">
    <property type="component" value="Unassembled WGS sequence"/>
</dbReference>
<dbReference type="GO" id="GO:0016887">
    <property type="term" value="F:ATP hydrolysis activity"/>
    <property type="evidence" value="ECO:0007669"/>
    <property type="project" value="InterPro"/>
</dbReference>
<dbReference type="SMART" id="SM00382">
    <property type="entry name" value="AAA"/>
    <property type="match status" value="1"/>
</dbReference>
<dbReference type="GO" id="GO:0005634">
    <property type="term" value="C:nucleus"/>
    <property type="evidence" value="ECO:0000318"/>
    <property type="project" value="GO_Central"/>
</dbReference>
<organism evidence="6 7">
    <name type="scientific">Trichomonas vaginalis (strain ATCC PRA-98 / G3)</name>
    <dbReference type="NCBI Taxonomy" id="412133"/>
    <lineage>
        <taxon>Eukaryota</taxon>
        <taxon>Metamonada</taxon>
        <taxon>Parabasalia</taxon>
        <taxon>Trichomonadida</taxon>
        <taxon>Trichomonadidae</taxon>
        <taxon>Trichomonas</taxon>
    </lineage>
</organism>
<gene>
    <name evidence="6" type="ORF">TVAG_409150</name>
</gene>
<comment type="similarity">
    <text evidence="1">Belongs to the activator 1 small subunits family.</text>
</comment>
<evidence type="ECO:0000313" key="6">
    <source>
        <dbReference type="EMBL" id="EAX88563.1"/>
    </source>
</evidence>
<dbReference type="NCBIfam" id="NF001679">
    <property type="entry name" value="PRK00440.1"/>
    <property type="match status" value="1"/>
</dbReference>
<evidence type="ECO:0000313" key="7">
    <source>
        <dbReference type="Proteomes" id="UP000001542"/>
    </source>
</evidence>
<keyword evidence="2" id="KW-0235">DNA replication</keyword>
<dbReference type="InterPro" id="IPR003593">
    <property type="entry name" value="AAA+_ATPase"/>
</dbReference>
<dbReference type="STRING" id="5722.A2G2Q5"/>
<dbReference type="VEuPathDB" id="TrichDB:TVAG_409150"/>
<keyword evidence="3" id="KW-0547">Nucleotide-binding</keyword>
<name>A2G2Q5_TRIV3</name>
<dbReference type="eggNOG" id="KOG0991">
    <property type="taxonomic scope" value="Eukaryota"/>
</dbReference>
<dbReference type="OrthoDB" id="4199794at2759"/>
<dbReference type="GO" id="GO:0003677">
    <property type="term" value="F:DNA binding"/>
    <property type="evidence" value="ECO:0007669"/>
    <property type="project" value="InterPro"/>
</dbReference>
<dbReference type="InterPro" id="IPR008921">
    <property type="entry name" value="DNA_pol3_clamp-load_cplx_C"/>
</dbReference>
<dbReference type="GO" id="GO:0006281">
    <property type="term" value="P:DNA repair"/>
    <property type="evidence" value="ECO:0000318"/>
    <property type="project" value="GO_Central"/>
</dbReference>
<dbReference type="Gene3D" id="1.20.272.10">
    <property type="match status" value="1"/>
</dbReference>
<reference evidence="6" key="2">
    <citation type="journal article" date="2007" name="Science">
        <title>Draft genome sequence of the sexually transmitted pathogen Trichomonas vaginalis.</title>
        <authorList>
            <person name="Carlton J.M."/>
            <person name="Hirt R.P."/>
            <person name="Silva J.C."/>
            <person name="Delcher A.L."/>
            <person name="Schatz M."/>
            <person name="Zhao Q."/>
            <person name="Wortman J.R."/>
            <person name="Bidwell S.L."/>
            <person name="Alsmark U.C.M."/>
            <person name="Besteiro S."/>
            <person name="Sicheritz-Ponten T."/>
            <person name="Noel C.J."/>
            <person name="Dacks J.B."/>
            <person name="Foster P.G."/>
            <person name="Simillion C."/>
            <person name="Van de Peer Y."/>
            <person name="Miranda-Saavedra D."/>
            <person name="Barton G.J."/>
            <person name="Westrop G.D."/>
            <person name="Mueller S."/>
            <person name="Dessi D."/>
            <person name="Fiori P.L."/>
            <person name="Ren Q."/>
            <person name="Paulsen I."/>
            <person name="Zhang H."/>
            <person name="Bastida-Corcuera F.D."/>
            <person name="Simoes-Barbosa A."/>
            <person name="Brown M.T."/>
            <person name="Hayes R.D."/>
            <person name="Mukherjee M."/>
            <person name="Okumura C.Y."/>
            <person name="Schneider R."/>
            <person name="Smith A.J."/>
            <person name="Vanacova S."/>
            <person name="Villalvazo M."/>
            <person name="Haas B.J."/>
            <person name="Pertea M."/>
            <person name="Feldblyum T.V."/>
            <person name="Utterback T.R."/>
            <person name="Shu C.L."/>
            <person name="Osoegawa K."/>
            <person name="de Jong P.J."/>
            <person name="Hrdy I."/>
            <person name="Horvathova L."/>
            <person name="Zubacova Z."/>
            <person name="Dolezal P."/>
            <person name="Malik S.B."/>
            <person name="Logsdon J.M. Jr."/>
            <person name="Henze K."/>
            <person name="Gupta A."/>
            <person name="Wang C.C."/>
            <person name="Dunne R.L."/>
            <person name="Upcroft J.A."/>
            <person name="Upcroft P."/>
            <person name="White O."/>
            <person name="Salzberg S.L."/>
            <person name="Tang P."/>
            <person name="Chiu C.-H."/>
            <person name="Lee Y.-S."/>
            <person name="Embley T.M."/>
            <person name="Coombs G.H."/>
            <person name="Mottram J.C."/>
            <person name="Tachezy J."/>
            <person name="Fraser-Liggett C.M."/>
            <person name="Johnson P.J."/>
        </authorList>
    </citation>
    <scope>NUCLEOTIDE SEQUENCE [LARGE SCALE GENOMIC DNA]</scope>
    <source>
        <strain evidence="6">G3</strain>
    </source>
</reference>
<dbReference type="CDD" id="cd18140">
    <property type="entry name" value="HLD_clamp_RFC"/>
    <property type="match status" value="1"/>
</dbReference>
<dbReference type="InterPro" id="IPR013748">
    <property type="entry name" value="Rep_factorC_C"/>
</dbReference>
<dbReference type="Gene3D" id="1.10.8.60">
    <property type="match status" value="1"/>
</dbReference>
<dbReference type="RefSeq" id="XP_001301493.1">
    <property type="nucleotide sequence ID" value="XM_001301492.1"/>
</dbReference>
<dbReference type="Pfam" id="PF08542">
    <property type="entry name" value="Rep_fac_C"/>
    <property type="match status" value="1"/>
</dbReference>
<dbReference type="CDD" id="cd00009">
    <property type="entry name" value="AAA"/>
    <property type="match status" value="1"/>
</dbReference>
<evidence type="ECO:0000256" key="4">
    <source>
        <dbReference type="ARBA" id="ARBA00022840"/>
    </source>
</evidence>
<accession>A2G2Q5</accession>